<evidence type="ECO:0000313" key="2">
    <source>
        <dbReference type="Proteomes" id="UP000198683"/>
    </source>
</evidence>
<organism evidence="1 2">
    <name type="scientific">Nonomuraea maritima</name>
    <dbReference type="NCBI Taxonomy" id="683260"/>
    <lineage>
        <taxon>Bacteria</taxon>
        <taxon>Bacillati</taxon>
        <taxon>Actinomycetota</taxon>
        <taxon>Actinomycetes</taxon>
        <taxon>Streptosporangiales</taxon>
        <taxon>Streptosporangiaceae</taxon>
        <taxon>Nonomuraea</taxon>
    </lineage>
</organism>
<dbReference type="EMBL" id="FNFB01000003">
    <property type="protein sequence ID" value="SDJ82729.1"/>
    <property type="molecule type" value="Genomic_DNA"/>
</dbReference>
<name>A0A1G8WWG9_9ACTN</name>
<evidence type="ECO:0000313" key="1">
    <source>
        <dbReference type="EMBL" id="SDJ82729.1"/>
    </source>
</evidence>
<dbReference type="RefSeq" id="WP_143021986.1">
    <property type="nucleotide sequence ID" value="NZ_FNFB01000003.1"/>
</dbReference>
<gene>
    <name evidence="1" type="ORF">SAMN05421874_103326</name>
</gene>
<dbReference type="STRING" id="683260.SAMN05421874_103326"/>
<dbReference type="Proteomes" id="UP000198683">
    <property type="component" value="Unassembled WGS sequence"/>
</dbReference>
<accession>A0A1G8WWG9</accession>
<dbReference type="OrthoDB" id="3537273at2"/>
<reference evidence="1 2" key="1">
    <citation type="submission" date="2016-10" db="EMBL/GenBank/DDBJ databases">
        <authorList>
            <person name="de Groot N.N."/>
        </authorList>
    </citation>
    <scope>NUCLEOTIDE SEQUENCE [LARGE SCALE GENOMIC DNA]</scope>
    <source>
        <strain evidence="1 2">CGMCC 4.5681</strain>
    </source>
</reference>
<sequence length="95" mass="9871">MDSALGAGELEARVRSVLSDAGFSVGPSPVSTDGGLSVWHDPARGVVVAWDATAGELTRYGIVRTAVRLALNAVLRHAGHHVEEDPNGLELVVTS</sequence>
<keyword evidence="2" id="KW-1185">Reference proteome</keyword>
<proteinExistence type="predicted"/>
<dbReference type="AlphaFoldDB" id="A0A1G8WWG9"/>
<protein>
    <submittedName>
        <fullName evidence="1">Uncharacterized protein</fullName>
    </submittedName>
</protein>